<keyword evidence="6 9" id="KW-0479">Metal-binding</keyword>
<dbReference type="GO" id="GO:0046872">
    <property type="term" value="F:metal ion binding"/>
    <property type="evidence" value="ECO:0007669"/>
    <property type="project" value="UniProtKB-UniRule"/>
</dbReference>
<evidence type="ECO:0000256" key="8">
    <source>
        <dbReference type="ARBA" id="ARBA00022801"/>
    </source>
</evidence>
<feature type="binding site" evidence="9">
    <location>
        <position position="177"/>
    </location>
    <ligand>
        <name>a divalent metal cation</name>
        <dbReference type="ChEBI" id="CHEBI:60240"/>
    </ligand>
</feature>
<dbReference type="GO" id="GO:0005737">
    <property type="term" value="C:cytoplasm"/>
    <property type="evidence" value="ECO:0007669"/>
    <property type="project" value="UniProtKB-SubCell"/>
</dbReference>
<comment type="similarity">
    <text evidence="4 9">Belongs to the SurE nucleotidase family.</text>
</comment>
<comment type="catalytic activity">
    <reaction evidence="1 9">
        <text>a ribonucleoside 5'-phosphate + H2O = a ribonucleoside + phosphate</text>
        <dbReference type="Rhea" id="RHEA:12484"/>
        <dbReference type="ChEBI" id="CHEBI:15377"/>
        <dbReference type="ChEBI" id="CHEBI:18254"/>
        <dbReference type="ChEBI" id="CHEBI:43474"/>
        <dbReference type="ChEBI" id="CHEBI:58043"/>
        <dbReference type="EC" id="3.1.3.5"/>
    </reaction>
</comment>
<dbReference type="HAMAP" id="MF_00060">
    <property type="entry name" value="SurE"/>
    <property type="match status" value="1"/>
</dbReference>
<dbReference type="AlphaFoldDB" id="I4FW60"/>
<comment type="function">
    <text evidence="9">Nucleotidase that shows phosphatase activity on nucleoside 5'-monophosphates.</text>
</comment>
<feature type="domain" description="Survival protein SurE-like phosphatase/nucleotidase" evidence="10">
    <location>
        <begin position="83"/>
        <end position="270"/>
    </location>
</feature>
<dbReference type="PANTHER" id="PTHR30457:SF12">
    <property type="entry name" value="5'_3'-NUCLEOTIDASE SURE"/>
    <property type="match status" value="1"/>
</dbReference>
<comment type="subcellular location">
    <subcellularLocation>
        <location evidence="3 9">Cytoplasm</location>
    </subcellularLocation>
</comment>
<dbReference type="Gene3D" id="3.40.1210.10">
    <property type="entry name" value="Survival protein SurE-like phosphatase/nucleotidase"/>
    <property type="match status" value="1"/>
</dbReference>
<comment type="cofactor">
    <cofactor evidence="9">
        <name>a divalent metal cation</name>
        <dbReference type="ChEBI" id="CHEBI:60240"/>
    </cofactor>
    <text evidence="9">Binds 1 divalent metal cation per subunit.</text>
</comment>
<dbReference type="NCBIfam" id="NF001490">
    <property type="entry name" value="PRK00346.1-4"/>
    <property type="match status" value="1"/>
</dbReference>
<dbReference type="HOGENOM" id="CLU_045192_1_3_3"/>
<dbReference type="EC" id="3.1.3.5" evidence="9"/>
<dbReference type="NCBIfam" id="TIGR00087">
    <property type="entry name" value="surE"/>
    <property type="match status" value="1"/>
</dbReference>
<feature type="binding site" evidence="9">
    <location>
        <position position="119"/>
    </location>
    <ligand>
        <name>a divalent metal cation</name>
        <dbReference type="ChEBI" id="CHEBI:60240"/>
    </ligand>
</feature>
<dbReference type="GO" id="GO:0004309">
    <property type="term" value="F:exopolyphosphatase activity"/>
    <property type="evidence" value="ECO:0007669"/>
    <property type="project" value="TreeGrafter"/>
</dbReference>
<evidence type="ECO:0000256" key="9">
    <source>
        <dbReference type="HAMAP-Rule" id="MF_00060"/>
    </source>
</evidence>
<evidence type="ECO:0000256" key="2">
    <source>
        <dbReference type="ARBA" id="ARBA00001946"/>
    </source>
</evidence>
<dbReference type="PANTHER" id="PTHR30457">
    <property type="entry name" value="5'-NUCLEOTIDASE SURE"/>
    <property type="match status" value="1"/>
</dbReference>
<keyword evidence="7 9" id="KW-0547">Nucleotide-binding</keyword>
<feature type="binding site" evidence="9">
    <location>
        <position position="88"/>
    </location>
    <ligand>
        <name>a divalent metal cation</name>
        <dbReference type="ChEBI" id="CHEBI:60240"/>
    </ligand>
</feature>
<evidence type="ECO:0000256" key="6">
    <source>
        <dbReference type="ARBA" id="ARBA00022723"/>
    </source>
</evidence>
<evidence type="ECO:0000313" key="12">
    <source>
        <dbReference type="Proteomes" id="UP000003172"/>
    </source>
</evidence>
<organism evidence="11 12">
    <name type="scientific">Microcystis aeruginosa PCC 9717</name>
    <dbReference type="NCBI Taxonomy" id="1160286"/>
    <lineage>
        <taxon>Bacteria</taxon>
        <taxon>Bacillati</taxon>
        <taxon>Cyanobacteriota</taxon>
        <taxon>Cyanophyceae</taxon>
        <taxon>Oscillatoriophycideae</taxon>
        <taxon>Chroococcales</taxon>
        <taxon>Microcystaceae</taxon>
        <taxon>Microcystis</taxon>
    </lineage>
</organism>
<comment type="caution">
    <text evidence="11">The sequence shown here is derived from an EMBL/GenBank/DDBJ whole genome shotgun (WGS) entry which is preliminary data.</text>
</comment>
<protein>
    <recommendedName>
        <fullName evidence="9">5'-nucleotidase SurE</fullName>
        <ecNumber evidence="9">3.1.3.5</ecNumber>
    </recommendedName>
    <alternativeName>
        <fullName evidence="9">Nucleoside 5'-monophosphate phosphohydrolase</fullName>
    </alternativeName>
</protein>
<feature type="binding site" evidence="9">
    <location>
        <position position="87"/>
    </location>
    <ligand>
        <name>a divalent metal cation</name>
        <dbReference type="ChEBI" id="CHEBI:60240"/>
    </ligand>
</feature>
<dbReference type="InterPro" id="IPR002828">
    <property type="entry name" value="SurE-like_Pase/nucleotidase"/>
</dbReference>
<dbReference type="InterPro" id="IPR036523">
    <property type="entry name" value="SurE-like_sf"/>
</dbReference>
<dbReference type="GO" id="GO:0008253">
    <property type="term" value="F:5'-nucleotidase activity"/>
    <property type="evidence" value="ECO:0007669"/>
    <property type="project" value="UniProtKB-UniRule"/>
</dbReference>
<name>I4FW60_MICAE</name>
<sequence length="343" mass="37437">MGVGCGVWGFTHFGERGAAQPGEYRPLISERVRRESNPRHPGPEPGALSSELRTHNKILLHYTTSRRSRAEISMTSDRPLKLLISNDDGISALGVRTLANTLATAGHQVIVVCPDGERSATGHGLTLHHPIRAEQVEGIFHPDVIAWSCSGTPADSVKFALSAVLKERPDLVLAGINHGSNLGTDILYSGTVSAAMEGLIEGIPSIAVSLASFKACDFQPAADFALTLVRKVALNPFSIPTLLNVNVPPVSSAEIKGVKITRQGLRRYEETFEKRLDPRGKSYYWLIGEVVEDIEQPDYSHLPPQVPTDVRAIGENFITITPLQYNLTDVQGFQHLYGNSWFD</sequence>
<dbReference type="GO" id="GO:0008254">
    <property type="term" value="F:3'-nucleotidase activity"/>
    <property type="evidence" value="ECO:0007669"/>
    <property type="project" value="TreeGrafter"/>
</dbReference>
<evidence type="ECO:0000256" key="4">
    <source>
        <dbReference type="ARBA" id="ARBA00011062"/>
    </source>
</evidence>
<evidence type="ECO:0000256" key="5">
    <source>
        <dbReference type="ARBA" id="ARBA00022490"/>
    </source>
</evidence>
<accession>I4FW60</accession>
<dbReference type="Pfam" id="PF01975">
    <property type="entry name" value="SurE"/>
    <property type="match status" value="1"/>
</dbReference>
<evidence type="ECO:0000259" key="10">
    <source>
        <dbReference type="Pfam" id="PF01975"/>
    </source>
</evidence>
<dbReference type="SUPFAM" id="SSF64167">
    <property type="entry name" value="SurE-like"/>
    <property type="match status" value="1"/>
</dbReference>
<evidence type="ECO:0000256" key="7">
    <source>
        <dbReference type="ARBA" id="ARBA00022741"/>
    </source>
</evidence>
<dbReference type="GO" id="GO:0000166">
    <property type="term" value="F:nucleotide binding"/>
    <property type="evidence" value="ECO:0007669"/>
    <property type="project" value="UniProtKB-KW"/>
</dbReference>
<gene>
    <name evidence="9" type="primary">surE</name>
    <name evidence="11" type="ORF">MICAB_6910004</name>
</gene>
<dbReference type="Proteomes" id="UP000003172">
    <property type="component" value="Unassembled WGS sequence"/>
</dbReference>
<reference evidence="11 12" key="1">
    <citation type="submission" date="2012-04" db="EMBL/GenBank/DDBJ databases">
        <authorList>
            <person name="Genoscope - CEA"/>
        </authorList>
    </citation>
    <scope>NUCLEOTIDE SEQUENCE [LARGE SCALE GENOMIC DNA]</scope>
    <source>
        <strain evidence="11 12">9717</strain>
    </source>
</reference>
<dbReference type="AntiFam" id="ANF00011">
    <property type="entry name" value="tRNA translation"/>
</dbReference>
<evidence type="ECO:0000256" key="1">
    <source>
        <dbReference type="ARBA" id="ARBA00000815"/>
    </source>
</evidence>
<comment type="cofactor">
    <cofactor evidence="2">
        <name>Mg(2+)</name>
        <dbReference type="ChEBI" id="CHEBI:18420"/>
    </cofactor>
</comment>
<dbReference type="InterPro" id="IPR030048">
    <property type="entry name" value="SurE"/>
</dbReference>
<keyword evidence="5 9" id="KW-0963">Cytoplasm</keyword>
<proteinExistence type="inferred from homology"/>
<evidence type="ECO:0000256" key="3">
    <source>
        <dbReference type="ARBA" id="ARBA00004496"/>
    </source>
</evidence>
<dbReference type="NCBIfam" id="NF001492">
    <property type="entry name" value="PRK00346.2-2"/>
    <property type="match status" value="1"/>
</dbReference>
<dbReference type="FunFam" id="3.40.1210.10:FF:000001">
    <property type="entry name" value="5'/3'-nucleotidase SurE"/>
    <property type="match status" value="1"/>
</dbReference>
<dbReference type="EMBL" id="CAII01000658">
    <property type="protein sequence ID" value="CCH99885.1"/>
    <property type="molecule type" value="Genomic_DNA"/>
</dbReference>
<evidence type="ECO:0000313" key="11">
    <source>
        <dbReference type="EMBL" id="CCH99885.1"/>
    </source>
</evidence>
<keyword evidence="8 9" id="KW-0378">Hydrolase</keyword>